<protein>
    <submittedName>
        <fullName evidence="1">Uncharacterized protein</fullName>
    </submittedName>
</protein>
<accession>A0A2M9HL47</accession>
<dbReference type="RefSeq" id="WP_100493156.1">
    <property type="nucleotide sequence ID" value="NZ_JAFEJV010000001.1"/>
</dbReference>
<dbReference type="AlphaFoldDB" id="A0A2M9HL47"/>
<dbReference type="Proteomes" id="UP000229239">
    <property type="component" value="Unassembled WGS sequence"/>
</dbReference>
<dbReference type="EMBL" id="PEBJ01000001">
    <property type="protein sequence ID" value="PJM77546.1"/>
    <property type="molecule type" value="Genomic_DNA"/>
</dbReference>
<proteinExistence type="predicted"/>
<evidence type="ECO:0000313" key="1">
    <source>
        <dbReference type="EMBL" id="PJM77546.1"/>
    </source>
</evidence>
<organism evidence="1 2">
    <name type="scientific">Bifidobacterium felsineum</name>
    <dbReference type="NCBI Taxonomy" id="2045440"/>
    <lineage>
        <taxon>Bacteria</taxon>
        <taxon>Bacillati</taxon>
        <taxon>Actinomycetota</taxon>
        <taxon>Actinomycetes</taxon>
        <taxon>Bifidobacteriales</taxon>
        <taxon>Bifidobacteriaceae</taxon>
        <taxon>Bifidobacterium</taxon>
    </lineage>
</organism>
<comment type="caution">
    <text evidence="1">The sequence shown here is derived from an EMBL/GenBank/DDBJ whole genome shotgun (WGS) entry which is preliminary data.</text>
</comment>
<keyword evidence="2" id="KW-1185">Reference proteome</keyword>
<gene>
    <name evidence="1" type="ORF">CSQ86_00090</name>
</gene>
<sequence length="82" mass="9213">MPFLADNIPDDPFQGITIADACMANHILEQDRGEQVIEVAQRSGFIECQIGLERETTLIHILAERRAPTSTLMMFLPMNGRI</sequence>
<evidence type="ECO:0000313" key="2">
    <source>
        <dbReference type="Proteomes" id="UP000229239"/>
    </source>
</evidence>
<reference evidence="2" key="1">
    <citation type="submission" date="2017-10" db="EMBL/GenBank/DDBJ databases">
        <title>Draft genome sequences of strains TRE 1, TRE 9, TRE H and TRI 7, isolated from tamarins, belonging to four potential novel Bifidobacterium species.</title>
        <authorList>
            <person name="Mattarelli P."/>
            <person name="Modesto M."/>
            <person name="Puglisi E."/>
            <person name="Morelli L."/>
            <person name="Bonetti A."/>
            <person name="Spezio C."/>
            <person name="Sandri C."/>
        </authorList>
    </citation>
    <scope>NUCLEOTIDE SEQUENCE [LARGE SCALE GENOMIC DNA]</scope>
    <source>
        <strain evidence="2">TREH</strain>
    </source>
</reference>
<name>A0A2M9HL47_9BIFI</name>